<reference evidence="2 3" key="1">
    <citation type="submission" date="2019-09" db="EMBL/GenBank/DDBJ databases">
        <authorList>
            <person name="Chandra G."/>
            <person name="Truman W A."/>
        </authorList>
    </citation>
    <scope>NUCLEOTIDE SEQUENCE [LARGE SCALE GENOMIC DNA]</scope>
    <source>
        <strain evidence="2">PS712</strain>
    </source>
</reference>
<feature type="compositionally biased region" description="Basic and acidic residues" evidence="1">
    <location>
        <begin position="152"/>
        <end position="166"/>
    </location>
</feature>
<name>A0A5E7FTG9_PSEFL</name>
<accession>A0A5E7FTG9</accession>
<organism evidence="2 3">
    <name type="scientific">Pseudomonas fluorescens</name>
    <dbReference type="NCBI Taxonomy" id="294"/>
    <lineage>
        <taxon>Bacteria</taxon>
        <taxon>Pseudomonadati</taxon>
        <taxon>Pseudomonadota</taxon>
        <taxon>Gammaproteobacteria</taxon>
        <taxon>Pseudomonadales</taxon>
        <taxon>Pseudomonadaceae</taxon>
        <taxon>Pseudomonas</taxon>
    </lineage>
</organism>
<dbReference type="Proteomes" id="UP000326018">
    <property type="component" value="Unassembled WGS sequence"/>
</dbReference>
<dbReference type="EMBL" id="CABVIB010000089">
    <property type="protein sequence ID" value="VVO42891.1"/>
    <property type="molecule type" value="Genomic_DNA"/>
</dbReference>
<proteinExistence type="predicted"/>
<evidence type="ECO:0000313" key="3">
    <source>
        <dbReference type="Proteomes" id="UP000326018"/>
    </source>
</evidence>
<feature type="region of interest" description="Disordered" evidence="1">
    <location>
        <begin position="148"/>
        <end position="178"/>
    </location>
</feature>
<gene>
    <name evidence="2" type="ORF">PS712_06059</name>
</gene>
<evidence type="ECO:0000256" key="1">
    <source>
        <dbReference type="SAM" id="MobiDB-lite"/>
    </source>
</evidence>
<protein>
    <submittedName>
        <fullName evidence="2">Uncharacterized protein</fullName>
    </submittedName>
</protein>
<evidence type="ECO:0000313" key="2">
    <source>
        <dbReference type="EMBL" id="VVO42891.1"/>
    </source>
</evidence>
<sequence length="323" mass="35259">MRFGFQVHELLGRAQLSVLLQRIEQRVEIHLFRAGVIGIDPRQHQNFTDQCFEPVALTGQAWPEFFPFFRRGPFGQCQCNTQACKGRAQFVGDVPQQLPLAADQALQPRAHAVEVVGQHAEFIAAVGQFDQAVLLIGGLPQIMHRAAQTTERAGDGKGHQQAEQRQHHQRNAQRTQGPEQAFAVPGVEFRVGNAVDQQVGVAGFFAGVFVGQAAPWQAAVIVVLSCFERRGTAREGAADYRVAAFVEHLNVDVILAFAFLKKLLGRILALGFVGLGPLFSQGVEARVAAENPRILVEHVPQQNGQASNQSDGQPEAGQDTPEQ</sequence>
<feature type="region of interest" description="Disordered" evidence="1">
    <location>
        <begin position="300"/>
        <end position="323"/>
    </location>
</feature>
<feature type="compositionally biased region" description="Polar residues" evidence="1">
    <location>
        <begin position="300"/>
        <end position="312"/>
    </location>
</feature>
<dbReference type="AlphaFoldDB" id="A0A5E7FTG9"/>